<reference evidence="1 2" key="1">
    <citation type="journal article" date="2015" name="Nature">
        <title>rRNA introns, odd ribosomes, and small enigmatic genomes across a large radiation of phyla.</title>
        <authorList>
            <person name="Brown C.T."/>
            <person name="Hug L.A."/>
            <person name="Thomas B.C."/>
            <person name="Sharon I."/>
            <person name="Castelle C.J."/>
            <person name="Singh A."/>
            <person name="Wilkins M.J."/>
            <person name="Williams K.H."/>
            <person name="Banfield J.F."/>
        </authorList>
    </citation>
    <scope>NUCLEOTIDE SEQUENCE [LARGE SCALE GENOMIC DNA]</scope>
</reference>
<proteinExistence type="predicted"/>
<protein>
    <submittedName>
        <fullName evidence="1">Uncharacterized protein</fullName>
    </submittedName>
</protein>
<accession>A0A0G0PLM9</accession>
<gene>
    <name evidence="1" type="ORF">UT11_C0011G0003</name>
</gene>
<evidence type="ECO:0000313" key="1">
    <source>
        <dbReference type="EMBL" id="KKQ90206.1"/>
    </source>
</evidence>
<dbReference type="Proteomes" id="UP000033934">
    <property type="component" value="Unassembled WGS sequence"/>
</dbReference>
<comment type="caution">
    <text evidence="1">The sequence shown here is derived from an EMBL/GenBank/DDBJ whole genome shotgun (WGS) entry which is preliminary data.</text>
</comment>
<organism evidence="1 2">
    <name type="scientific">Berkelbacteria bacterium GW2011_GWA2_38_9</name>
    <dbReference type="NCBI Taxonomy" id="1618334"/>
    <lineage>
        <taxon>Bacteria</taxon>
        <taxon>Candidatus Berkelbacteria</taxon>
    </lineage>
</organism>
<name>A0A0G0PLM9_9BACT</name>
<dbReference type="AlphaFoldDB" id="A0A0G0PLM9"/>
<evidence type="ECO:0000313" key="2">
    <source>
        <dbReference type="Proteomes" id="UP000033934"/>
    </source>
</evidence>
<dbReference type="EMBL" id="LBVO01000011">
    <property type="protein sequence ID" value="KKQ90206.1"/>
    <property type="molecule type" value="Genomic_DNA"/>
</dbReference>
<sequence>MTDNQILQLLLDTQEWQTFECKRAAVQPHKLLSIFDPVKKRRPLLFSEWLKINR</sequence>